<reference evidence="4" key="1">
    <citation type="journal article" date="2014" name="Int. J. Syst. Evol. Microbiol.">
        <title>Complete genome of a new Firmicutes species belonging to the dominant human colonic microbiota ('Ruminococcus bicirculans') reveals two chromosomes and a selective capacity to utilize plant glucans.</title>
        <authorList>
            <consortium name="NISC Comparative Sequencing Program"/>
            <person name="Wegmann U."/>
            <person name="Louis P."/>
            <person name="Goesmann A."/>
            <person name="Henrissat B."/>
            <person name="Duncan S.H."/>
            <person name="Flint H.J."/>
        </authorList>
    </citation>
    <scope>NUCLEOTIDE SEQUENCE</scope>
    <source>
        <strain evidence="4">CGMCC 1.11013</strain>
    </source>
</reference>
<keyword evidence="7" id="KW-1185">Reference proteome</keyword>
<dbReference type="SUPFAM" id="SSF55073">
    <property type="entry name" value="Nucleotide cyclase"/>
    <property type="match status" value="1"/>
</dbReference>
<dbReference type="EC" id="2.7.7.65" evidence="1"/>
<feature type="domain" description="GGDEF" evidence="3">
    <location>
        <begin position="1"/>
        <end position="83"/>
    </location>
</feature>
<dbReference type="Proteomes" id="UP000027439">
    <property type="component" value="Unassembled WGS sequence"/>
</dbReference>
<accession>A0A069P3L5</accession>
<dbReference type="EMBL" id="JFHE01000009">
    <property type="protein sequence ID" value="KDR35153.1"/>
    <property type="molecule type" value="Genomic_DNA"/>
</dbReference>
<dbReference type="PROSITE" id="PS50887">
    <property type="entry name" value="GGDEF"/>
    <property type="match status" value="1"/>
</dbReference>
<comment type="caution">
    <text evidence="5">The sequence shown here is derived from an EMBL/GenBank/DDBJ whole genome shotgun (WGS) entry which is preliminary data.</text>
</comment>
<dbReference type="PANTHER" id="PTHR45138">
    <property type="entry name" value="REGULATORY COMPONENTS OF SENSORY TRANSDUCTION SYSTEM"/>
    <property type="match status" value="1"/>
</dbReference>
<sequence length="83" mass="9368">MAITSRARRAASRGCIVRGRALRRRLERQDVGHVWRVKAIPFTVSIGVATREAGERDVDALMRRADRALHHAKAAGRNRVEVR</sequence>
<dbReference type="GO" id="GO:0005886">
    <property type="term" value="C:plasma membrane"/>
    <property type="evidence" value="ECO:0007669"/>
    <property type="project" value="TreeGrafter"/>
</dbReference>
<dbReference type="Pfam" id="PF00990">
    <property type="entry name" value="GGDEF"/>
    <property type="match status" value="1"/>
</dbReference>
<dbReference type="InterPro" id="IPR050469">
    <property type="entry name" value="Diguanylate_Cyclase"/>
</dbReference>
<dbReference type="GO" id="GO:1902201">
    <property type="term" value="P:negative regulation of bacterial-type flagellum-dependent cell motility"/>
    <property type="evidence" value="ECO:0007669"/>
    <property type="project" value="TreeGrafter"/>
</dbReference>
<dbReference type="AlphaFoldDB" id="A0A069P3L5"/>
<gene>
    <name evidence="5" type="ORF">BG57_32645</name>
    <name evidence="4" type="ORF">GCM10010985_49480</name>
</gene>
<comment type="catalytic activity">
    <reaction evidence="2">
        <text>2 GTP = 3',3'-c-di-GMP + 2 diphosphate</text>
        <dbReference type="Rhea" id="RHEA:24898"/>
        <dbReference type="ChEBI" id="CHEBI:33019"/>
        <dbReference type="ChEBI" id="CHEBI:37565"/>
        <dbReference type="ChEBI" id="CHEBI:58805"/>
        <dbReference type="EC" id="2.7.7.65"/>
    </reaction>
</comment>
<dbReference type="NCBIfam" id="TIGR00254">
    <property type="entry name" value="GGDEF"/>
    <property type="match status" value="1"/>
</dbReference>
<dbReference type="InterPro" id="IPR043128">
    <property type="entry name" value="Rev_trsase/Diguanyl_cyclase"/>
</dbReference>
<dbReference type="EMBL" id="BMEG01000010">
    <property type="protein sequence ID" value="GGD88974.1"/>
    <property type="molecule type" value="Genomic_DNA"/>
</dbReference>
<evidence type="ECO:0000313" key="4">
    <source>
        <dbReference type="EMBL" id="GGD88974.1"/>
    </source>
</evidence>
<organism evidence="5 6">
    <name type="scientific">Caballeronia grimmiae</name>
    <dbReference type="NCBI Taxonomy" id="1071679"/>
    <lineage>
        <taxon>Bacteria</taxon>
        <taxon>Pseudomonadati</taxon>
        <taxon>Pseudomonadota</taxon>
        <taxon>Betaproteobacteria</taxon>
        <taxon>Burkholderiales</taxon>
        <taxon>Burkholderiaceae</taxon>
        <taxon>Caballeronia</taxon>
    </lineage>
</organism>
<evidence type="ECO:0000256" key="1">
    <source>
        <dbReference type="ARBA" id="ARBA00012528"/>
    </source>
</evidence>
<reference evidence="4" key="4">
    <citation type="submission" date="2024-05" db="EMBL/GenBank/DDBJ databases">
        <authorList>
            <person name="Sun Q."/>
            <person name="Zhou Y."/>
        </authorList>
    </citation>
    <scope>NUCLEOTIDE SEQUENCE</scope>
    <source>
        <strain evidence="4">CGMCC 1.11013</strain>
    </source>
</reference>
<reference evidence="5 6" key="2">
    <citation type="submission" date="2014-03" db="EMBL/GenBank/DDBJ databases">
        <title>Draft Genome Sequences of Four Burkholderia Strains.</title>
        <authorList>
            <person name="Liu X.Y."/>
            <person name="Li C.X."/>
            <person name="Xu J.H."/>
        </authorList>
    </citation>
    <scope>NUCLEOTIDE SEQUENCE [LARGE SCALE GENOMIC DNA]</scope>
    <source>
        <strain evidence="5 6">R27</strain>
    </source>
</reference>
<evidence type="ECO:0000259" key="3">
    <source>
        <dbReference type="PROSITE" id="PS50887"/>
    </source>
</evidence>
<dbReference type="eggNOG" id="COG3706">
    <property type="taxonomic scope" value="Bacteria"/>
</dbReference>
<dbReference type="InterPro" id="IPR000160">
    <property type="entry name" value="GGDEF_dom"/>
</dbReference>
<evidence type="ECO:0000256" key="2">
    <source>
        <dbReference type="ARBA" id="ARBA00034247"/>
    </source>
</evidence>
<dbReference type="InterPro" id="IPR029787">
    <property type="entry name" value="Nucleotide_cyclase"/>
</dbReference>
<dbReference type="GO" id="GO:0052621">
    <property type="term" value="F:diguanylate cyclase activity"/>
    <property type="evidence" value="ECO:0007669"/>
    <property type="project" value="UniProtKB-EC"/>
</dbReference>
<name>A0A069P3L5_9BURK</name>
<dbReference type="PANTHER" id="PTHR45138:SF9">
    <property type="entry name" value="DIGUANYLATE CYCLASE DGCM-RELATED"/>
    <property type="match status" value="1"/>
</dbReference>
<dbReference type="STRING" id="1071679.BG57_32645"/>
<dbReference type="Proteomes" id="UP000597138">
    <property type="component" value="Unassembled WGS sequence"/>
</dbReference>
<reference evidence="7" key="3">
    <citation type="journal article" date="2019" name="Int. J. Syst. Evol. Microbiol.">
        <title>The Global Catalogue of Microorganisms (GCM) 10K type strain sequencing project: providing services to taxonomists for standard genome sequencing and annotation.</title>
        <authorList>
            <consortium name="The Broad Institute Genomics Platform"/>
            <consortium name="The Broad Institute Genome Sequencing Center for Infectious Disease"/>
            <person name="Wu L."/>
            <person name="Ma J."/>
        </authorList>
    </citation>
    <scope>NUCLEOTIDE SEQUENCE [LARGE SCALE GENOMIC DNA]</scope>
    <source>
        <strain evidence="7">CGMCC 1.11013</strain>
    </source>
</reference>
<proteinExistence type="predicted"/>
<evidence type="ECO:0000313" key="5">
    <source>
        <dbReference type="EMBL" id="KDR35153.1"/>
    </source>
</evidence>
<evidence type="ECO:0000313" key="6">
    <source>
        <dbReference type="Proteomes" id="UP000027439"/>
    </source>
</evidence>
<protein>
    <recommendedName>
        <fullName evidence="1">diguanylate cyclase</fullName>
        <ecNumber evidence="1">2.7.7.65</ecNumber>
    </recommendedName>
</protein>
<dbReference type="Gene3D" id="3.30.70.270">
    <property type="match status" value="1"/>
</dbReference>
<evidence type="ECO:0000313" key="7">
    <source>
        <dbReference type="Proteomes" id="UP000597138"/>
    </source>
</evidence>
<dbReference type="GO" id="GO:0043709">
    <property type="term" value="P:cell adhesion involved in single-species biofilm formation"/>
    <property type="evidence" value="ECO:0007669"/>
    <property type="project" value="TreeGrafter"/>
</dbReference>